<sequence length="293" mass="30104">MKKTLLAGLCASALCFLLPPQLAHAQSDSVTSREGIALQNQISSVQNQMQQMQASLQQIQANGGGGGGGGSSAPADNGAGGPLTSQLLQRVSTLEDEVRSLTGQMQQLQNQVNTQNAQLNKQIGDITFQMQSGGAGAAAAGAAAGSAAASQAAPPPSGPAPGPVAAATPEDLMSQGNIALHDGKYQTSEGVAREILAKHRTSPRAYDAQYLLAQSLQGQGRFQEAALAFDDAYNMNHKGKKAPNALLGLSMTLASIKQKAAACDTLSTLHAQFPKPPAYLVAPIAAQHKRLGC</sequence>
<evidence type="ECO:0000313" key="4">
    <source>
        <dbReference type="EMBL" id="MCB8883489.1"/>
    </source>
</evidence>
<feature type="coiled-coil region" evidence="1">
    <location>
        <begin position="91"/>
        <end position="125"/>
    </location>
</feature>
<keyword evidence="1" id="KW-0175">Coiled coil</keyword>
<dbReference type="RefSeq" id="WP_227310141.1">
    <property type="nucleotide sequence ID" value="NZ_JAESVA010000013.1"/>
</dbReference>
<gene>
    <name evidence="4" type="ORF">ACELLULO517_24790</name>
</gene>
<dbReference type="Gene3D" id="1.25.40.10">
    <property type="entry name" value="Tetratricopeptide repeat domain"/>
    <property type="match status" value="1"/>
</dbReference>
<evidence type="ECO:0000313" key="5">
    <source>
        <dbReference type="Proteomes" id="UP000721844"/>
    </source>
</evidence>
<protein>
    <submittedName>
        <fullName evidence="4">Tetratricopeptide repeat protein</fullName>
    </submittedName>
</protein>
<evidence type="ECO:0000256" key="3">
    <source>
        <dbReference type="SAM" id="SignalP"/>
    </source>
</evidence>
<dbReference type="Proteomes" id="UP000721844">
    <property type="component" value="Unassembled WGS sequence"/>
</dbReference>
<evidence type="ECO:0000256" key="2">
    <source>
        <dbReference type="SAM" id="MobiDB-lite"/>
    </source>
</evidence>
<feature type="signal peptide" evidence="3">
    <location>
        <begin position="1"/>
        <end position="25"/>
    </location>
</feature>
<dbReference type="EMBL" id="JAESVA010000013">
    <property type="protein sequence ID" value="MCB8883489.1"/>
    <property type="molecule type" value="Genomic_DNA"/>
</dbReference>
<name>A0A963Z608_9PROT</name>
<keyword evidence="5" id="KW-1185">Reference proteome</keyword>
<dbReference type="Gene3D" id="1.20.1170.10">
    <property type="match status" value="1"/>
</dbReference>
<dbReference type="InterPro" id="IPR011990">
    <property type="entry name" value="TPR-like_helical_dom_sf"/>
</dbReference>
<feature type="chain" id="PRO_5037374724" evidence="3">
    <location>
        <begin position="26"/>
        <end position="293"/>
    </location>
</feature>
<dbReference type="Pfam" id="PF13432">
    <property type="entry name" value="TPR_16"/>
    <property type="match status" value="1"/>
</dbReference>
<comment type="caution">
    <text evidence="4">The sequence shown here is derived from an EMBL/GenBank/DDBJ whole genome shotgun (WGS) entry which is preliminary data.</text>
</comment>
<dbReference type="AlphaFoldDB" id="A0A963Z608"/>
<feature type="compositionally biased region" description="Gly residues" evidence="2">
    <location>
        <begin position="62"/>
        <end position="71"/>
    </location>
</feature>
<feature type="region of interest" description="Disordered" evidence="2">
    <location>
        <begin position="59"/>
        <end position="83"/>
    </location>
</feature>
<proteinExistence type="predicted"/>
<evidence type="ECO:0000256" key="1">
    <source>
        <dbReference type="SAM" id="Coils"/>
    </source>
</evidence>
<accession>A0A963Z608</accession>
<organism evidence="4 5">
    <name type="scientific">Acidisoma cellulosilyticum</name>
    <dbReference type="NCBI Taxonomy" id="2802395"/>
    <lineage>
        <taxon>Bacteria</taxon>
        <taxon>Pseudomonadati</taxon>
        <taxon>Pseudomonadota</taxon>
        <taxon>Alphaproteobacteria</taxon>
        <taxon>Acetobacterales</taxon>
        <taxon>Acidocellaceae</taxon>
        <taxon>Acidisoma</taxon>
    </lineage>
</organism>
<dbReference type="SUPFAM" id="SSF48452">
    <property type="entry name" value="TPR-like"/>
    <property type="match status" value="1"/>
</dbReference>
<reference evidence="4 5" key="1">
    <citation type="journal article" date="2021" name="Microorganisms">
        <title>Acidisoma silvae sp. nov. and Acidisomacellulosilytica sp. nov., Two Acidophilic Bacteria Isolated from Decaying Wood, Hydrolyzing Cellulose and Producing Poly-3-hydroxybutyrate.</title>
        <authorList>
            <person name="Mieszkin S."/>
            <person name="Pouder E."/>
            <person name="Uroz S."/>
            <person name="Simon-Colin C."/>
            <person name="Alain K."/>
        </authorList>
    </citation>
    <scope>NUCLEOTIDE SEQUENCE [LARGE SCALE GENOMIC DNA]</scope>
    <source>
        <strain evidence="4 5">HW T5.17</strain>
    </source>
</reference>
<feature type="region of interest" description="Disordered" evidence="2">
    <location>
        <begin position="149"/>
        <end position="168"/>
    </location>
</feature>
<feature type="compositionally biased region" description="Pro residues" evidence="2">
    <location>
        <begin position="153"/>
        <end position="162"/>
    </location>
</feature>
<keyword evidence="3" id="KW-0732">Signal</keyword>